<dbReference type="Proteomes" id="UP000094626">
    <property type="component" value="Chromosome"/>
</dbReference>
<name>A0A1D8A2N3_9SPHN</name>
<reference evidence="2" key="1">
    <citation type="journal article" date="2017" name="J. Biotechnol.">
        <title>Complete genome sequence of Novosphingobium resinovorum SA1, a versatile xenobiotic-degrading bacterium capable of utilizing sulfanilic acid.</title>
        <authorList>
            <person name="Hegedus B."/>
            <person name="Kos P.B."/>
            <person name="Balint B."/>
            <person name="Maroti G."/>
            <person name="Gan H.M."/>
            <person name="Perei K."/>
            <person name="Rakhely G."/>
        </authorList>
    </citation>
    <scope>NUCLEOTIDE SEQUENCE [LARGE SCALE GENOMIC DNA]</scope>
    <source>
        <strain evidence="2">SA1</strain>
    </source>
</reference>
<sequence length="210" mass="22353">MSTNDERETLHKIATNAIEVLTVYDKLAGAAFEAALASLPAPAPAAECQDPKCFHCGDSGEIFGHADDCDNDSCSLNGDIDSCLGKVEPCECAEPASDPCKLVVADRNAMIDAARRAITDRYYAGGKVRQMTAVKPRELAELVLDAALPLVFAQQAPATGGEEAEVTAWDIAQAERHYPPSSWRREAIMDLARFVASVRVAALSAKDGTA</sequence>
<dbReference type="KEGG" id="nre:BES08_05810"/>
<evidence type="ECO:0000313" key="2">
    <source>
        <dbReference type="Proteomes" id="UP000094626"/>
    </source>
</evidence>
<accession>A0A1D8A2N3</accession>
<keyword evidence="2" id="KW-1185">Reference proteome</keyword>
<organism evidence="1 2">
    <name type="scientific">Novosphingobium resinovorum</name>
    <dbReference type="NCBI Taxonomy" id="158500"/>
    <lineage>
        <taxon>Bacteria</taxon>
        <taxon>Pseudomonadati</taxon>
        <taxon>Pseudomonadota</taxon>
        <taxon>Alphaproteobacteria</taxon>
        <taxon>Sphingomonadales</taxon>
        <taxon>Sphingomonadaceae</taxon>
        <taxon>Novosphingobium</taxon>
    </lineage>
</organism>
<evidence type="ECO:0000313" key="1">
    <source>
        <dbReference type="EMBL" id="AOR76330.1"/>
    </source>
</evidence>
<dbReference type="AlphaFoldDB" id="A0A1D8A2N3"/>
<gene>
    <name evidence="1" type="ORF">BES08_05810</name>
</gene>
<protein>
    <submittedName>
        <fullName evidence="1">Uncharacterized protein</fullName>
    </submittedName>
</protein>
<proteinExistence type="predicted"/>
<dbReference type="EMBL" id="CP017075">
    <property type="protein sequence ID" value="AOR76330.1"/>
    <property type="molecule type" value="Genomic_DNA"/>
</dbReference>
<dbReference type="RefSeq" id="WP_069707786.1">
    <property type="nucleotide sequence ID" value="NZ_CP017075.1"/>
</dbReference>